<accession>A0AAD8QZ26</accession>
<reference evidence="3" key="1">
    <citation type="submission" date="2023-07" db="EMBL/GenBank/DDBJ databases">
        <title>A chromosome-level genome assembly of Lolium multiflorum.</title>
        <authorList>
            <person name="Chen Y."/>
            <person name="Copetti D."/>
            <person name="Kolliker R."/>
            <person name="Studer B."/>
        </authorList>
    </citation>
    <scope>NUCLEOTIDE SEQUENCE</scope>
    <source>
        <strain evidence="3">02402/16</strain>
        <tissue evidence="3">Leaf</tissue>
    </source>
</reference>
<dbReference type="PANTHER" id="PTHR33026">
    <property type="entry name" value="OS06G0360600 PROTEIN"/>
    <property type="match status" value="1"/>
</dbReference>
<feature type="coiled-coil region" evidence="1">
    <location>
        <begin position="237"/>
        <end position="311"/>
    </location>
</feature>
<evidence type="ECO:0000256" key="2">
    <source>
        <dbReference type="SAM" id="MobiDB-lite"/>
    </source>
</evidence>
<feature type="region of interest" description="Disordered" evidence="2">
    <location>
        <begin position="142"/>
        <end position="184"/>
    </location>
</feature>
<feature type="compositionally biased region" description="Acidic residues" evidence="2">
    <location>
        <begin position="157"/>
        <end position="169"/>
    </location>
</feature>
<proteinExistence type="predicted"/>
<evidence type="ECO:0000256" key="1">
    <source>
        <dbReference type="SAM" id="Coils"/>
    </source>
</evidence>
<feature type="region of interest" description="Disordered" evidence="2">
    <location>
        <begin position="77"/>
        <end position="129"/>
    </location>
</feature>
<dbReference type="EMBL" id="JAUUTY010000007">
    <property type="protein sequence ID" value="KAK1609748.1"/>
    <property type="molecule type" value="Genomic_DNA"/>
</dbReference>
<protein>
    <submittedName>
        <fullName evidence="3">Uncharacterized protein</fullName>
    </submittedName>
</protein>
<sequence>MVRAHPMWLYSGPKEETRINAAELSEKELLDEVRRLTHFSQEDSIPLRSSYLLFDADHPPTENHIDLDYLQDLSSDISERGDSSVPVGSHIEGNASSEAEHADPINPEAIDPKSAANDISDTAGSMHDDDADHAAFVDAAAEEAEALPSKRSSGGFADEDDLYDLDEGFIEPPPKKSKTSATPSDLAASEASALATVPAAQISTASSLSKGKNIPSAAAAATPPSGKPDLRTVISSLESFASQYASLEVDKAQLQKEVESSSLKLEGAIKIAAEARTEIDTLKEELEELKRRLKDEEAARLTAEARAMEKDDLLRQSSLALLRAADIPVEALDEVPNNSPSNALSMTLASHQLAQDLLQKGKGAMARIHSMIFPKISQDKTLGQLIDAFAVNTREVIEVYPVPSFFNDSSGALPESDRLQRMRDRVAQMEKDMRNTYALAAIVNKKNELAADTERYALTELHKAAESLNFIALNKAEENKRIHEHVHALTQQSSADEVFWREQAKASTVAKFQDQVQQVHRFFDKCYKALRVIWKTMFPLNAVPPTLLTLMSEFSNAKKIRDLVRAHVAGARFTLALVLARYPSANLLAIANAIGDLELLYPKVMLPANIIVDKLEKDSKAPEEKETPQE</sequence>
<name>A0AAD8QZ26_LOLMU</name>
<gene>
    <name evidence="3" type="ORF">QYE76_033421</name>
</gene>
<evidence type="ECO:0000313" key="3">
    <source>
        <dbReference type="EMBL" id="KAK1609748.1"/>
    </source>
</evidence>
<comment type="caution">
    <text evidence="3">The sequence shown here is derived from an EMBL/GenBank/DDBJ whole genome shotgun (WGS) entry which is preliminary data.</text>
</comment>
<dbReference type="Proteomes" id="UP001231189">
    <property type="component" value="Unassembled WGS sequence"/>
</dbReference>
<organism evidence="3 4">
    <name type="scientific">Lolium multiflorum</name>
    <name type="common">Italian ryegrass</name>
    <name type="synonym">Lolium perenne subsp. multiflorum</name>
    <dbReference type="NCBI Taxonomy" id="4521"/>
    <lineage>
        <taxon>Eukaryota</taxon>
        <taxon>Viridiplantae</taxon>
        <taxon>Streptophyta</taxon>
        <taxon>Embryophyta</taxon>
        <taxon>Tracheophyta</taxon>
        <taxon>Spermatophyta</taxon>
        <taxon>Magnoliopsida</taxon>
        <taxon>Liliopsida</taxon>
        <taxon>Poales</taxon>
        <taxon>Poaceae</taxon>
        <taxon>BOP clade</taxon>
        <taxon>Pooideae</taxon>
        <taxon>Poodae</taxon>
        <taxon>Poeae</taxon>
        <taxon>Poeae Chloroplast Group 2 (Poeae type)</taxon>
        <taxon>Loliodinae</taxon>
        <taxon>Loliinae</taxon>
        <taxon>Lolium</taxon>
    </lineage>
</organism>
<keyword evidence="4" id="KW-1185">Reference proteome</keyword>
<keyword evidence="1" id="KW-0175">Coiled coil</keyword>
<dbReference type="AlphaFoldDB" id="A0AAD8QZ26"/>
<feature type="region of interest" description="Disordered" evidence="2">
    <location>
        <begin position="206"/>
        <end position="227"/>
    </location>
</feature>
<evidence type="ECO:0000313" key="4">
    <source>
        <dbReference type="Proteomes" id="UP001231189"/>
    </source>
</evidence>
<dbReference type="PANTHER" id="PTHR33026:SF7">
    <property type="entry name" value="OS03G0100275 PROTEIN"/>
    <property type="match status" value="1"/>
</dbReference>